<accession>A0ABR0SI16</accession>
<dbReference type="SMART" id="SM00256">
    <property type="entry name" value="FBOX"/>
    <property type="match status" value="1"/>
</dbReference>
<dbReference type="PROSITE" id="PS50181">
    <property type="entry name" value="FBOX"/>
    <property type="match status" value="1"/>
</dbReference>
<name>A0ABR0SI16_9HYPO</name>
<dbReference type="Pfam" id="PF12937">
    <property type="entry name" value="F-box-like"/>
    <property type="match status" value="1"/>
</dbReference>
<evidence type="ECO:0000259" key="1">
    <source>
        <dbReference type="PROSITE" id="PS50181"/>
    </source>
</evidence>
<dbReference type="Proteomes" id="UP001338125">
    <property type="component" value="Unassembled WGS sequence"/>
</dbReference>
<dbReference type="SUPFAM" id="SSF81383">
    <property type="entry name" value="F-box domain"/>
    <property type="match status" value="1"/>
</dbReference>
<protein>
    <recommendedName>
        <fullName evidence="1">F-box domain-containing protein</fullName>
    </recommendedName>
</protein>
<dbReference type="InterPro" id="IPR036047">
    <property type="entry name" value="F-box-like_dom_sf"/>
</dbReference>
<comment type="caution">
    <text evidence="2">The sequence shown here is derived from an EMBL/GenBank/DDBJ whole genome shotgun (WGS) entry which is preliminary data.</text>
</comment>
<dbReference type="InterPro" id="IPR001810">
    <property type="entry name" value="F-box_dom"/>
</dbReference>
<evidence type="ECO:0000313" key="2">
    <source>
        <dbReference type="EMBL" id="KAK5991356.1"/>
    </source>
</evidence>
<feature type="domain" description="F-box" evidence="1">
    <location>
        <begin position="13"/>
        <end position="57"/>
    </location>
</feature>
<sequence length="170" mass="19564">MAVDPAIVDSSQRRTITRLPLELLFSIVSNLPNRDIKNVRQTCRFLYSLASLRIDRVSISANLLNIKVFREIANDETYRCRITEIVSDGVRLEEQRQEPGGCEEWEDYGNSEEVEESGVAFGFIKDCKDDLRNVAWRKREGLTDLSHHKHREHFVVEIFLKEVLGTLSAA</sequence>
<organism evidence="2 3">
    <name type="scientific">Cladobotryum mycophilum</name>
    <dbReference type="NCBI Taxonomy" id="491253"/>
    <lineage>
        <taxon>Eukaryota</taxon>
        <taxon>Fungi</taxon>
        <taxon>Dikarya</taxon>
        <taxon>Ascomycota</taxon>
        <taxon>Pezizomycotina</taxon>
        <taxon>Sordariomycetes</taxon>
        <taxon>Hypocreomycetidae</taxon>
        <taxon>Hypocreales</taxon>
        <taxon>Hypocreaceae</taxon>
        <taxon>Cladobotryum</taxon>
    </lineage>
</organism>
<dbReference type="EMBL" id="JAVFKD010000014">
    <property type="protein sequence ID" value="KAK5991356.1"/>
    <property type="molecule type" value="Genomic_DNA"/>
</dbReference>
<dbReference type="Gene3D" id="1.20.1280.50">
    <property type="match status" value="1"/>
</dbReference>
<gene>
    <name evidence="2" type="ORF">PT974_09637</name>
</gene>
<evidence type="ECO:0000313" key="3">
    <source>
        <dbReference type="Proteomes" id="UP001338125"/>
    </source>
</evidence>
<keyword evidence="3" id="KW-1185">Reference proteome</keyword>
<reference evidence="2 3" key="1">
    <citation type="submission" date="2024-01" db="EMBL/GenBank/DDBJ databases">
        <title>Complete genome of Cladobotryum mycophilum ATHUM6906.</title>
        <authorList>
            <person name="Christinaki A.C."/>
            <person name="Myridakis A.I."/>
            <person name="Kouvelis V.N."/>
        </authorList>
    </citation>
    <scope>NUCLEOTIDE SEQUENCE [LARGE SCALE GENOMIC DNA]</scope>
    <source>
        <strain evidence="2 3">ATHUM6906</strain>
    </source>
</reference>
<proteinExistence type="predicted"/>